<comment type="caution">
    <text evidence="6">The sequence shown here is derived from an EMBL/GenBank/DDBJ whole genome shotgun (WGS) entry which is preliminary data.</text>
</comment>
<keyword evidence="2 4" id="KW-0862">Zinc</keyword>
<evidence type="ECO:0000259" key="5">
    <source>
        <dbReference type="SMART" id="SM00829"/>
    </source>
</evidence>
<dbReference type="PANTHER" id="PTHR43401">
    <property type="entry name" value="L-THREONINE 3-DEHYDROGENASE"/>
    <property type="match status" value="1"/>
</dbReference>
<keyword evidence="3" id="KW-0560">Oxidoreductase</keyword>
<feature type="domain" description="Enoyl reductase (ER)" evidence="5">
    <location>
        <begin position="10"/>
        <end position="341"/>
    </location>
</feature>
<evidence type="ECO:0000256" key="2">
    <source>
        <dbReference type="ARBA" id="ARBA00022833"/>
    </source>
</evidence>
<dbReference type="CDD" id="cd08258">
    <property type="entry name" value="Zn_ADH4"/>
    <property type="match status" value="1"/>
</dbReference>
<dbReference type="AlphaFoldDB" id="A0ABC9TY98"/>
<comment type="cofactor">
    <cofactor evidence="4">
        <name>Zn(2+)</name>
        <dbReference type="ChEBI" id="CHEBI:29105"/>
    </cofactor>
</comment>
<sequence>MKALIKYKPGSGNVRVADVDMPVIGPDEVLIRVMGAGICGTDLHILKDDSYPVKPPVTLGHEVSGVIEEVGGKVSGWKQGDKVVSETYYYTCGGCYFCKTGNANLCEQKLSIGSGVDGAMAEYVKVPAKNLHNFPERLSFEEACMTEPLVCCVQAVFQHTSLLPEDYVVVTGPGTIGLLTLQVIKLFGCRTIVLGTKKDRQRLDMALELGADKVMYVEDEDIAVKVKSYCRGIGADAVFECSGAVPAIRLSMDLMRKGACYIQVGIPAREAGLDMGKIVLREYTIKGTYATRPVWWDKTLELLNAGKISLKPLLSSVYPLEDWEKGFKEAIDGEGFKHIIVPWRCQGTEEMGE</sequence>
<protein>
    <submittedName>
        <fullName evidence="6">L-threonine 3-dehydrogenase</fullName>
    </submittedName>
</protein>
<dbReference type="Pfam" id="PF00107">
    <property type="entry name" value="ADH_zinc_N"/>
    <property type="match status" value="1"/>
</dbReference>
<dbReference type="GO" id="GO:0046872">
    <property type="term" value="F:metal ion binding"/>
    <property type="evidence" value="ECO:0007669"/>
    <property type="project" value="UniProtKB-KW"/>
</dbReference>
<dbReference type="InterPro" id="IPR013154">
    <property type="entry name" value="ADH-like_N"/>
</dbReference>
<dbReference type="InterPro" id="IPR011032">
    <property type="entry name" value="GroES-like_sf"/>
</dbReference>
<reference evidence="6 7" key="1">
    <citation type="submission" date="2013-07" db="EMBL/GenBank/DDBJ databases">
        <authorList>
            <person name="Weinstock G."/>
            <person name="Sodergren E."/>
            <person name="Wylie T."/>
            <person name="Fulton L."/>
            <person name="Fulton R."/>
            <person name="Fronick C."/>
            <person name="O'Laughlin M."/>
            <person name="Godfrey J."/>
            <person name="Miner T."/>
            <person name="Herter B."/>
            <person name="Appelbaum E."/>
            <person name="Cordes M."/>
            <person name="Lek S."/>
            <person name="Wollam A."/>
            <person name="Pepin K.H."/>
            <person name="Palsikar V.B."/>
            <person name="Mitreva M."/>
            <person name="Wilson R.K."/>
        </authorList>
    </citation>
    <scope>NUCLEOTIDE SEQUENCE [LARGE SCALE GENOMIC DNA]</scope>
    <source>
        <strain evidence="6 7">ATCC 14940</strain>
    </source>
</reference>
<evidence type="ECO:0000313" key="6">
    <source>
        <dbReference type="EMBL" id="ERI77304.1"/>
    </source>
</evidence>
<gene>
    <name evidence="6" type="ORF">CLOSYM_02093</name>
</gene>
<dbReference type="InterPro" id="IPR036291">
    <property type="entry name" value="NAD(P)-bd_dom_sf"/>
</dbReference>
<name>A0ABC9TY98_CLOSY</name>
<dbReference type="PROSITE" id="PS00059">
    <property type="entry name" value="ADH_ZINC"/>
    <property type="match status" value="1"/>
</dbReference>
<dbReference type="PANTHER" id="PTHR43401:SF2">
    <property type="entry name" value="L-THREONINE 3-DEHYDROGENASE"/>
    <property type="match status" value="1"/>
</dbReference>
<dbReference type="InterPro" id="IPR020843">
    <property type="entry name" value="ER"/>
</dbReference>
<proteinExistence type="inferred from homology"/>
<dbReference type="GO" id="GO:0016491">
    <property type="term" value="F:oxidoreductase activity"/>
    <property type="evidence" value="ECO:0007669"/>
    <property type="project" value="UniProtKB-KW"/>
</dbReference>
<dbReference type="Proteomes" id="UP000016491">
    <property type="component" value="Unassembled WGS sequence"/>
</dbReference>
<dbReference type="InterPro" id="IPR050129">
    <property type="entry name" value="Zn_alcohol_dh"/>
</dbReference>
<organism evidence="6 7">
    <name type="scientific">[Clostridium] symbiosum ATCC 14940</name>
    <dbReference type="NCBI Taxonomy" id="411472"/>
    <lineage>
        <taxon>Bacteria</taxon>
        <taxon>Bacillati</taxon>
        <taxon>Bacillota</taxon>
        <taxon>Clostridia</taxon>
        <taxon>Lachnospirales</taxon>
        <taxon>Lachnospiraceae</taxon>
        <taxon>Otoolea</taxon>
    </lineage>
</organism>
<keyword evidence="1 4" id="KW-0479">Metal-binding</keyword>
<evidence type="ECO:0000256" key="4">
    <source>
        <dbReference type="RuleBase" id="RU361277"/>
    </source>
</evidence>
<dbReference type="InterPro" id="IPR013149">
    <property type="entry name" value="ADH-like_C"/>
</dbReference>
<dbReference type="EMBL" id="AWSU01000160">
    <property type="protein sequence ID" value="ERI77304.1"/>
    <property type="molecule type" value="Genomic_DNA"/>
</dbReference>
<comment type="similarity">
    <text evidence="4">Belongs to the zinc-containing alcohol dehydrogenase family.</text>
</comment>
<dbReference type="SMART" id="SM00829">
    <property type="entry name" value="PKS_ER"/>
    <property type="match status" value="1"/>
</dbReference>
<evidence type="ECO:0000256" key="3">
    <source>
        <dbReference type="ARBA" id="ARBA00023002"/>
    </source>
</evidence>
<dbReference type="Gene3D" id="3.90.180.10">
    <property type="entry name" value="Medium-chain alcohol dehydrogenases, catalytic domain"/>
    <property type="match status" value="1"/>
</dbReference>
<dbReference type="Gene3D" id="3.40.50.720">
    <property type="entry name" value="NAD(P)-binding Rossmann-like Domain"/>
    <property type="match status" value="1"/>
</dbReference>
<dbReference type="SUPFAM" id="SSF51735">
    <property type="entry name" value="NAD(P)-binding Rossmann-fold domains"/>
    <property type="match status" value="1"/>
</dbReference>
<dbReference type="SUPFAM" id="SSF50129">
    <property type="entry name" value="GroES-like"/>
    <property type="match status" value="1"/>
</dbReference>
<evidence type="ECO:0000313" key="7">
    <source>
        <dbReference type="Proteomes" id="UP000016491"/>
    </source>
</evidence>
<evidence type="ECO:0000256" key="1">
    <source>
        <dbReference type="ARBA" id="ARBA00022723"/>
    </source>
</evidence>
<dbReference type="RefSeq" id="WP_021642829.1">
    <property type="nucleotide sequence ID" value="NZ_KE992967.1"/>
</dbReference>
<dbReference type="Pfam" id="PF08240">
    <property type="entry name" value="ADH_N"/>
    <property type="match status" value="1"/>
</dbReference>
<dbReference type="InterPro" id="IPR002328">
    <property type="entry name" value="ADH_Zn_CS"/>
</dbReference>
<accession>A0ABC9TY98</accession>